<dbReference type="CDD" id="cd01335">
    <property type="entry name" value="Radical_SAM"/>
    <property type="match status" value="1"/>
</dbReference>
<dbReference type="Gene3D" id="3.80.30.20">
    <property type="entry name" value="tm_1862 like domain"/>
    <property type="match status" value="1"/>
</dbReference>
<dbReference type="SMART" id="SM00729">
    <property type="entry name" value="Elp3"/>
    <property type="match status" value="1"/>
</dbReference>
<sequence>MKSAKVLLVSPQCPDTFWSMKQAMKIFGKKAVSPPLGLLTVAAMLPNEWEKRLVDMDVAPLTDDDIKWADYVLIGAMVIQKESAREVIGRCKEFHVRTVAGGPLFTSECEAFMDVDYLILNEAEVTLPLFLADLRNDCAIQVYTSEKRPDVSETPLPMWSLIRMDDYFTMAVQYSRGCPFSCEFCDIATLYGHKIRTKNKSQLLNELDALYNIGWREPVFIVDDNFIGNKTKLKRDILPAIIKWQKERSYPFLLTTQASINLADDEDLMRLMAQAGFDCVFIGIETISEEGLIECNKHQNTNRDLVASVKRVLNHGLQVYGGFIVGFDSDTASIFERQISFIQETGIVVAMTGLLNAPYHTKLYQRLKKEDRLMSRYSG</sequence>
<dbReference type="AlphaFoldDB" id="A0A0F9DG59"/>
<dbReference type="PROSITE" id="PS51918">
    <property type="entry name" value="RADICAL_SAM"/>
    <property type="match status" value="1"/>
</dbReference>
<accession>A0A0F9DG59</accession>
<dbReference type="SFLD" id="SFLDS00029">
    <property type="entry name" value="Radical_SAM"/>
    <property type="match status" value="1"/>
</dbReference>
<dbReference type="SFLD" id="SFLDF00303">
    <property type="entry name" value="hopanoid_C2-methyltransferase"/>
    <property type="match status" value="1"/>
</dbReference>
<keyword evidence="2" id="KW-0949">S-adenosyl-L-methionine</keyword>
<dbReference type="InterPro" id="IPR007197">
    <property type="entry name" value="rSAM"/>
</dbReference>
<comment type="cofactor">
    <cofactor evidence="1">
        <name>[4Fe-4S] cluster</name>
        <dbReference type="ChEBI" id="CHEBI:49883"/>
    </cofactor>
</comment>
<dbReference type="Gene3D" id="3.40.50.280">
    <property type="entry name" value="Cobalamin-binding domain"/>
    <property type="match status" value="1"/>
</dbReference>
<name>A0A0F9DG59_9ZZZZ</name>
<evidence type="ECO:0000259" key="6">
    <source>
        <dbReference type="PROSITE" id="PS51918"/>
    </source>
</evidence>
<dbReference type="InterPro" id="IPR051198">
    <property type="entry name" value="BchE-like"/>
</dbReference>
<evidence type="ECO:0000256" key="1">
    <source>
        <dbReference type="ARBA" id="ARBA00001966"/>
    </source>
</evidence>
<dbReference type="PANTHER" id="PTHR43409">
    <property type="entry name" value="ANAEROBIC MAGNESIUM-PROTOPORPHYRIN IX MONOMETHYL ESTER CYCLASE-RELATED"/>
    <property type="match status" value="1"/>
</dbReference>
<dbReference type="SFLD" id="SFLDG01123">
    <property type="entry name" value="methyltransferase_(Class_B)"/>
    <property type="match status" value="1"/>
</dbReference>
<proteinExistence type="predicted"/>
<keyword evidence="5" id="KW-0411">Iron-sulfur</keyword>
<feature type="non-terminal residue" evidence="7">
    <location>
        <position position="379"/>
    </location>
</feature>
<comment type="caution">
    <text evidence="7">The sequence shown here is derived from an EMBL/GenBank/DDBJ whole genome shotgun (WGS) entry which is preliminary data.</text>
</comment>
<dbReference type="SFLD" id="SFLDG01082">
    <property type="entry name" value="B12-binding_domain_containing"/>
    <property type="match status" value="1"/>
</dbReference>
<dbReference type="Pfam" id="PF04055">
    <property type="entry name" value="Radical_SAM"/>
    <property type="match status" value="1"/>
</dbReference>
<keyword evidence="4" id="KW-0408">Iron</keyword>
<dbReference type="GO" id="GO:0005829">
    <property type="term" value="C:cytosol"/>
    <property type="evidence" value="ECO:0007669"/>
    <property type="project" value="TreeGrafter"/>
</dbReference>
<dbReference type="InterPro" id="IPR023404">
    <property type="entry name" value="rSAM_horseshoe"/>
</dbReference>
<dbReference type="GO" id="GO:0046872">
    <property type="term" value="F:metal ion binding"/>
    <property type="evidence" value="ECO:0007669"/>
    <property type="project" value="UniProtKB-KW"/>
</dbReference>
<protein>
    <recommendedName>
        <fullName evidence="6">Radical SAM core domain-containing protein</fullName>
    </recommendedName>
</protein>
<evidence type="ECO:0000256" key="4">
    <source>
        <dbReference type="ARBA" id="ARBA00023004"/>
    </source>
</evidence>
<evidence type="ECO:0000256" key="2">
    <source>
        <dbReference type="ARBA" id="ARBA00022691"/>
    </source>
</evidence>
<dbReference type="GO" id="GO:0051536">
    <property type="term" value="F:iron-sulfur cluster binding"/>
    <property type="evidence" value="ECO:0007669"/>
    <property type="project" value="UniProtKB-KW"/>
</dbReference>
<dbReference type="GO" id="GO:0003824">
    <property type="term" value="F:catalytic activity"/>
    <property type="evidence" value="ECO:0007669"/>
    <property type="project" value="InterPro"/>
</dbReference>
<feature type="domain" description="Radical SAM core" evidence="6">
    <location>
        <begin position="164"/>
        <end position="379"/>
    </location>
</feature>
<dbReference type="PANTHER" id="PTHR43409:SF3">
    <property type="entry name" value="HYPOTHETICAL METHYLTRANSFERASE"/>
    <property type="match status" value="1"/>
</dbReference>
<dbReference type="InterPro" id="IPR034466">
    <property type="entry name" value="Methyltransferase_Class_B"/>
</dbReference>
<keyword evidence="3" id="KW-0479">Metal-binding</keyword>
<dbReference type="SUPFAM" id="SSF102114">
    <property type="entry name" value="Radical SAM enzymes"/>
    <property type="match status" value="1"/>
</dbReference>
<gene>
    <name evidence="7" type="ORF">LCGC14_2202700</name>
</gene>
<dbReference type="InterPro" id="IPR058240">
    <property type="entry name" value="rSAM_sf"/>
</dbReference>
<evidence type="ECO:0000256" key="5">
    <source>
        <dbReference type="ARBA" id="ARBA00023014"/>
    </source>
</evidence>
<dbReference type="InterPro" id="IPR006638">
    <property type="entry name" value="Elp3/MiaA/NifB-like_rSAM"/>
</dbReference>
<evidence type="ECO:0000313" key="7">
    <source>
        <dbReference type="EMBL" id="KKL60703.1"/>
    </source>
</evidence>
<evidence type="ECO:0000256" key="3">
    <source>
        <dbReference type="ARBA" id="ARBA00022723"/>
    </source>
</evidence>
<organism evidence="7">
    <name type="scientific">marine sediment metagenome</name>
    <dbReference type="NCBI Taxonomy" id="412755"/>
    <lineage>
        <taxon>unclassified sequences</taxon>
        <taxon>metagenomes</taxon>
        <taxon>ecological metagenomes</taxon>
    </lineage>
</organism>
<dbReference type="EMBL" id="LAZR01029060">
    <property type="protein sequence ID" value="KKL60703.1"/>
    <property type="molecule type" value="Genomic_DNA"/>
</dbReference>
<dbReference type="InterPro" id="IPR034530">
    <property type="entry name" value="HpnP-like"/>
</dbReference>
<reference evidence="7" key="1">
    <citation type="journal article" date="2015" name="Nature">
        <title>Complex archaea that bridge the gap between prokaryotes and eukaryotes.</title>
        <authorList>
            <person name="Spang A."/>
            <person name="Saw J.H."/>
            <person name="Jorgensen S.L."/>
            <person name="Zaremba-Niedzwiedzka K."/>
            <person name="Martijn J."/>
            <person name="Lind A.E."/>
            <person name="van Eijk R."/>
            <person name="Schleper C."/>
            <person name="Guy L."/>
            <person name="Ettema T.J."/>
        </authorList>
    </citation>
    <scope>NUCLEOTIDE SEQUENCE</scope>
</reference>